<keyword evidence="8" id="KW-1185">Reference proteome</keyword>
<dbReference type="Gene3D" id="1.10.10.60">
    <property type="entry name" value="Homeodomain-like"/>
    <property type="match status" value="1"/>
</dbReference>
<feature type="domain" description="HTH tetR-type" evidence="6">
    <location>
        <begin position="23"/>
        <end position="83"/>
    </location>
</feature>
<dbReference type="PRINTS" id="PR00455">
    <property type="entry name" value="HTHTETR"/>
</dbReference>
<dbReference type="InterPro" id="IPR001647">
    <property type="entry name" value="HTH_TetR"/>
</dbReference>
<dbReference type="InterPro" id="IPR050109">
    <property type="entry name" value="HTH-type_TetR-like_transc_reg"/>
</dbReference>
<dbReference type="EMBL" id="VKHP01000186">
    <property type="protein sequence ID" value="NEV00592.1"/>
    <property type="molecule type" value="Genomic_DNA"/>
</dbReference>
<name>A0A6P1BSQ0_9BRAD</name>
<feature type="DNA-binding region" description="H-T-H motif" evidence="4">
    <location>
        <begin position="46"/>
        <end position="65"/>
    </location>
</feature>
<dbReference type="SUPFAM" id="SSF48498">
    <property type="entry name" value="Tetracyclin repressor-like, C-terminal domain"/>
    <property type="match status" value="1"/>
</dbReference>
<organism evidence="7 8">
    <name type="scientific">Bradyrhizobium uaiense</name>
    <dbReference type="NCBI Taxonomy" id="2594946"/>
    <lineage>
        <taxon>Bacteria</taxon>
        <taxon>Pseudomonadati</taxon>
        <taxon>Pseudomonadota</taxon>
        <taxon>Alphaproteobacteria</taxon>
        <taxon>Hyphomicrobiales</taxon>
        <taxon>Nitrobacteraceae</taxon>
        <taxon>Bradyrhizobium</taxon>
    </lineage>
</organism>
<evidence type="ECO:0000259" key="6">
    <source>
        <dbReference type="PROSITE" id="PS50977"/>
    </source>
</evidence>
<dbReference type="GO" id="GO:0000976">
    <property type="term" value="F:transcription cis-regulatory region binding"/>
    <property type="evidence" value="ECO:0007669"/>
    <property type="project" value="TreeGrafter"/>
</dbReference>
<dbReference type="InterPro" id="IPR036271">
    <property type="entry name" value="Tet_transcr_reg_TetR-rel_C_sf"/>
</dbReference>
<dbReference type="SUPFAM" id="SSF46689">
    <property type="entry name" value="Homeodomain-like"/>
    <property type="match status" value="1"/>
</dbReference>
<dbReference type="AlphaFoldDB" id="A0A6P1BSQ0"/>
<dbReference type="RefSeq" id="WP_163160148.1">
    <property type="nucleotide sequence ID" value="NZ_VKHP01000186.1"/>
</dbReference>
<dbReference type="PANTHER" id="PTHR30055">
    <property type="entry name" value="HTH-TYPE TRANSCRIPTIONAL REGULATOR RUTR"/>
    <property type="match status" value="1"/>
</dbReference>
<gene>
    <name evidence="7" type="ORF">FNJ47_33485</name>
</gene>
<dbReference type="Proteomes" id="UP000468531">
    <property type="component" value="Unassembled WGS sequence"/>
</dbReference>
<dbReference type="InterPro" id="IPR015292">
    <property type="entry name" value="Tscrpt_reg_YbiH_C"/>
</dbReference>
<keyword evidence="3" id="KW-0804">Transcription</keyword>
<evidence type="ECO:0000256" key="5">
    <source>
        <dbReference type="SAM" id="MobiDB-lite"/>
    </source>
</evidence>
<feature type="region of interest" description="Disordered" evidence="5">
    <location>
        <begin position="1"/>
        <end position="21"/>
    </location>
</feature>
<keyword evidence="1" id="KW-0805">Transcription regulation</keyword>
<proteinExistence type="predicted"/>
<evidence type="ECO:0000256" key="2">
    <source>
        <dbReference type="ARBA" id="ARBA00023125"/>
    </source>
</evidence>
<evidence type="ECO:0000256" key="3">
    <source>
        <dbReference type="ARBA" id="ARBA00023163"/>
    </source>
</evidence>
<evidence type="ECO:0000256" key="1">
    <source>
        <dbReference type="ARBA" id="ARBA00023015"/>
    </source>
</evidence>
<dbReference type="PANTHER" id="PTHR30055:SF234">
    <property type="entry name" value="HTH-TYPE TRANSCRIPTIONAL REGULATOR BETI"/>
    <property type="match status" value="1"/>
</dbReference>
<dbReference type="Pfam" id="PF00440">
    <property type="entry name" value="TetR_N"/>
    <property type="match status" value="1"/>
</dbReference>
<dbReference type="Pfam" id="PF09209">
    <property type="entry name" value="CecR_C"/>
    <property type="match status" value="1"/>
</dbReference>
<evidence type="ECO:0000313" key="7">
    <source>
        <dbReference type="EMBL" id="NEV00592.1"/>
    </source>
</evidence>
<dbReference type="PROSITE" id="PS50977">
    <property type="entry name" value="HTH_TETR_2"/>
    <property type="match status" value="1"/>
</dbReference>
<dbReference type="InterPro" id="IPR023772">
    <property type="entry name" value="DNA-bd_HTH_TetR-type_CS"/>
</dbReference>
<protein>
    <submittedName>
        <fullName evidence="7">DUF1956 domain-containing protein</fullName>
    </submittedName>
</protein>
<accession>A0A6P1BSQ0</accession>
<dbReference type="PROSITE" id="PS01081">
    <property type="entry name" value="HTH_TETR_1"/>
    <property type="match status" value="1"/>
</dbReference>
<evidence type="ECO:0000256" key="4">
    <source>
        <dbReference type="PROSITE-ProRule" id="PRU00335"/>
    </source>
</evidence>
<dbReference type="InterPro" id="IPR009057">
    <property type="entry name" value="Homeodomain-like_sf"/>
</dbReference>
<reference evidence="7 8" key="1">
    <citation type="journal article" date="2020" name="Arch. Microbiol.">
        <title>Bradyrhizobium uaiense sp. nov., a new highly efficient cowpea symbiont.</title>
        <authorList>
            <person name="Cabral Michel D."/>
            <person name="Azarias Guimaraes A."/>
            <person name="Martins da Costa E."/>
            <person name="Soares de Carvalho T."/>
            <person name="Balsanelli E."/>
            <person name="Willems A."/>
            <person name="Maltempi de Souza E."/>
            <person name="de Souza Moreira F.M."/>
        </authorList>
    </citation>
    <scope>NUCLEOTIDE SEQUENCE [LARGE SCALE GENOMIC DNA]</scope>
    <source>
        <strain evidence="7 8">UFLA 03-164</strain>
    </source>
</reference>
<comment type="caution">
    <text evidence="7">The sequence shown here is derived from an EMBL/GenBank/DDBJ whole genome shotgun (WGS) entry which is preliminary data.</text>
</comment>
<dbReference type="Gene3D" id="1.10.357.10">
    <property type="entry name" value="Tetracycline Repressor, domain 2"/>
    <property type="match status" value="1"/>
</dbReference>
<keyword evidence="2 4" id="KW-0238">DNA-binding</keyword>
<evidence type="ECO:0000313" key="8">
    <source>
        <dbReference type="Proteomes" id="UP000468531"/>
    </source>
</evidence>
<dbReference type="GO" id="GO:0003700">
    <property type="term" value="F:DNA-binding transcription factor activity"/>
    <property type="evidence" value="ECO:0007669"/>
    <property type="project" value="TreeGrafter"/>
</dbReference>
<sequence>MSARNSPLPPPTRSATTPYKKGDETRVRILNAALAAFGNSGFAGVTTRQIAEDAGINLPALNYYFGNKEGLYLACAHEILARYHESMAVVGETALASLEGPPDPGGARAQLKLLLTALARFLLTSASDQNRLFVQRELADPGRAFEVLYAGLWRPGIELVAKLIIAASKEQLTTAQARVRAVMMIAGLTGFQSGAPIISRTMGKTASLTMVIEALEAQVDALAR</sequence>